<dbReference type="SMART" id="SM00471">
    <property type="entry name" value="HDc"/>
    <property type="match status" value="1"/>
</dbReference>
<dbReference type="RefSeq" id="WP_379046850.1">
    <property type="nucleotide sequence ID" value="NZ_JBHULZ010000041.1"/>
</dbReference>
<accession>A0ABW5SEQ3</accession>
<reference evidence="3" key="1">
    <citation type="journal article" date="2019" name="Int. J. Syst. Evol. Microbiol.">
        <title>The Global Catalogue of Microorganisms (GCM) 10K type strain sequencing project: providing services to taxonomists for standard genome sequencing and annotation.</title>
        <authorList>
            <consortium name="The Broad Institute Genomics Platform"/>
            <consortium name="The Broad Institute Genome Sequencing Center for Infectious Disease"/>
            <person name="Wu L."/>
            <person name="Ma J."/>
        </authorList>
    </citation>
    <scope>NUCLEOTIDE SEQUENCE [LARGE SCALE GENOMIC DNA]</scope>
    <source>
        <strain evidence="3">KCTC 42255</strain>
    </source>
</reference>
<dbReference type="Gene3D" id="1.10.472.50">
    <property type="entry name" value="HD-domain/PDEase-like"/>
    <property type="match status" value="1"/>
</dbReference>
<dbReference type="InterPro" id="IPR006674">
    <property type="entry name" value="HD_domain"/>
</dbReference>
<protein>
    <submittedName>
        <fullName evidence="2">HD domain-containing protein</fullName>
    </submittedName>
</protein>
<gene>
    <name evidence="2" type="ORF">ACFSQ0_08375</name>
</gene>
<dbReference type="CDD" id="cd00077">
    <property type="entry name" value="HDc"/>
    <property type="match status" value="1"/>
</dbReference>
<organism evidence="2 3">
    <name type="scientific">Mesonia sediminis</name>
    <dbReference type="NCBI Taxonomy" id="1703946"/>
    <lineage>
        <taxon>Bacteria</taxon>
        <taxon>Pseudomonadati</taxon>
        <taxon>Bacteroidota</taxon>
        <taxon>Flavobacteriia</taxon>
        <taxon>Flavobacteriales</taxon>
        <taxon>Flavobacteriaceae</taxon>
        <taxon>Mesonia</taxon>
    </lineage>
</organism>
<dbReference type="Pfam" id="PF01966">
    <property type="entry name" value="HD"/>
    <property type="match status" value="1"/>
</dbReference>
<name>A0ABW5SEQ3_9FLAO</name>
<dbReference type="SUPFAM" id="SSF109604">
    <property type="entry name" value="HD-domain/PDEase-like"/>
    <property type="match status" value="1"/>
</dbReference>
<dbReference type="Gene3D" id="1.20.58.1910">
    <property type="match status" value="1"/>
</dbReference>
<sequence>MQKNKFVAQSIAFVKNELTDAEAGHDYFHIERVYKIALKIAQNEGANQEVVALAALLHDIADYKFHEGDESLGVKKASEFLASINTPQHTHEAVISILEQIGFKGGHQQVTQPSLELQAVQDADFLDAMGAIGIARTFNYGGFKNNLIYDPSISPNLSMSKEMYKKGGGTTINHFYEKLLRLKDKIQTPTGKKMAQKRHEFMQQYLSQFFLEWEGKV</sequence>
<evidence type="ECO:0000259" key="1">
    <source>
        <dbReference type="PROSITE" id="PS51831"/>
    </source>
</evidence>
<evidence type="ECO:0000313" key="2">
    <source>
        <dbReference type="EMBL" id="MFD2698003.1"/>
    </source>
</evidence>
<dbReference type="InterPro" id="IPR003607">
    <property type="entry name" value="HD/PDEase_dom"/>
</dbReference>
<evidence type="ECO:0000313" key="3">
    <source>
        <dbReference type="Proteomes" id="UP001597357"/>
    </source>
</evidence>
<keyword evidence="3" id="KW-1185">Reference proteome</keyword>
<dbReference type="PANTHER" id="PTHR33594:SF1">
    <property type="entry name" value="HD_PDEASE DOMAIN-CONTAINING PROTEIN"/>
    <property type="match status" value="1"/>
</dbReference>
<dbReference type="PANTHER" id="PTHR33594">
    <property type="entry name" value="SUPERFAMILY HYDROLASE, PUTATIVE (AFU_ORTHOLOGUE AFUA_1G03035)-RELATED"/>
    <property type="match status" value="1"/>
</dbReference>
<comment type="caution">
    <text evidence="2">The sequence shown here is derived from an EMBL/GenBank/DDBJ whole genome shotgun (WGS) entry which is preliminary data.</text>
</comment>
<dbReference type="EMBL" id="JBHULZ010000041">
    <property type="protein sequence ID" value="MFD2698003.1"/>
    <property type="molecule type" value="Genomic_DNA"/>
</dbReference>
<dbReference type="PROSITE" id="PS51831">
    <property type="entry name" value="HD"/>
    <property type="match status" value="1"/>
</dbReference>
<dbReference type="Proteomes" id="UP001597357">
    <property type="component" value="Unassembled WGS sequence"/>
</dbReference>
<proteinExistence type="predicted"/>
<feature type="domain" description="HD" evidence="1">
    <location>
        <begin position="26"/>
        <end position="129"/>
    </location>
</feature>